<protein>
    <submittedName>
        <fullName evidence="1">Uncharacterized protein</fullName>
    </submittedName>
</protein>
<dbReference type="Proteomes" id="UP001459277">
    <property type="component" value="Unassembled WGS sequence"/>
</dbReference>
<comment type="caution">
    <text evidence="1">The sequence shown here is derived from an EMBL/GenBank/DDBJ whole genome shotgun (WGS) entry which is preliminary data.</text>
</comment>
<name>A0AAW2C023_9ROSI</name>
<proteinExistence type="predicted"/>
<evidence type="ECO:0000313" key="2">
    <source>
        <dbReference type="Proteomes" id="UP001459277"/>
    </source>
</evidence>
<accession>A0AAW2C023</accession>
<keyword evidence="2" id="KW-1185">Reference proteome</keyword>
<evidence type="ECO:0000313" key="1">
    <source>
        <dbReference type="EMBL" id="KAK9990986.1"/>
    </source>
</evidence>
<organism evidence="1 2">
    <name type="scientific">Lithocarpus litseifolius</name>
    <dbReference type="NCBI Taxonomy" id="425828"/>
    <lineage>
        <taxon>Eukaryota</taxon>
        <taxon>Viridiplantae</taxon>
        <taxon>Streptophyta</taxon>
        <taxon>Embryophyta</taxon>
        <taxon>Tracheophyta</taxon>
        <taxon>Spermatophyta</taxon>
        <taxon>Magnoliopsida</taxon>
        <taxon>eudicotyledons</taxon>
        <taxon>Gunneridae</taxon>
        <taxon>Pentapetalae</taxon>
        <taxon>rosids</taxon>
        <taxon>fabids</taxon>
        <taxon>Fagales</taxon>
        <taxon>Fagaceae</taxon>
        <taxon>Lithocarpus</taxon>
    </lineage>
</organism>
<sequence length="93" mass="10201">MHITSQYLVNEEKAVVASSKAEALDVEVLYFKGFELLRRYLVKHGPEIDLEDLDFEAIDKEIEADEAAQALAVAVIGEDPPEPKKDGNDASAA</sequence>
<dbReference type="EMBL" id="JAZDWU010000009">
    <property type="protein sequence ID" value="KAK9990986.1"/>
    <property type="molecule type" value="Genomic_DNA"/>
</dbReference>
<reference evidence="1 2" key="1">
    <citation type="submission" date="2024-01" db="EMBL/GenBank/DDBJ databases">
        <title>A telomere-to-telomere, gap-free genome of sweet tea (Lithocarpus litseifolius).</title>
        <authorList>
            <person name="Zhou J."/>
        </authorList>
    </citation>
    <scope>NUCLEOTIDE SEQUENCE [LARGE SCALE GENOMIC DNA]</scope>
    <source>
        <strain evidence="1">Zhou-2022a</strain>
        <tissue evidence="1">Leaf</tissue>
    </source>
</reference>
<gene>
    <name evidence="1" type="ORF">SO802_025971</name>
</gene>
<dbReference type="AlphaFoldDB" id="A0AAW2C023"/>